<gene>
    <name evidence="2" type="ORF">HDID_LOCUS9705</name>
    <name evidence="3" type="ORF">WMSIL1_LOCUS10720</name>
</gene>
<dbReference type="Proteomes" id="UP000274504">
    <property type="component" value="Unassembled WGS sequence"/>
</dbReference>
<accession>A0A0R3SVS6</accession>
<reference evidence="6" key="1">
    <citation type="submission" date="2017-02" db="UniProtKB">
        <authorList>
            <consortium name="WormBaseParasite"/>
        </authorList>
    </citation>
    <scope>IDENTIFICATION</scope>
</reference>
<dbReference type="AlphaFoldDB" id="A0A0R3SVS6"/>
<evidence type="ECO:0000313" key="6">
    <source>
        <dbReference type="WBParaSite" id="HDID_0000970701-mRNA-1"/>
    </source>
</evidence>
<evidence type="ECO:0000256" key="1">
    <source>
        <dbReference type="SAM" id="Phobius"/>
    </source>
</evidence>
<sequence length="147" mass="16483">MKGTFERKVVVILLPYKDAIKRCVENVPKVKGAENLVVATFDNFYYPKTLKKLYGDPTTTTARTETTTATTKPSAAVRWAIEETKKFMLDPANPALTLSIADMILFFFGVAYCCIPACFAACLFLFGSNSNEFFVVIFLIDCKFLIF</sequence>
<keyword evidence="1" id="KW-1133">Transmembrane helix</keyword>
<keyword evidence="5" id="KW-1185">Reference proteome</keyword>
<keyword evidence="1" id="KW-0472">Membrane</keyword>
<evidence type="ECO:0000313" key="4">
    <source>
        <dbReference type="Proteomes" id="UP000274504"/>
    </source>
</evidence>
<evidence type="ECO:0000313" key="3">
    <source>
        <dbReference type="EMBL" id="VUZ52163.1"/>
    </source>
</evidence>
<dbReference type="EMBL" id="UYSG01011374">
    <property type="protein sequence ID" value="VDL62120.1"/>
    <property type="molecule type" value="Genomic_DNA"/>
</dbReference>
<evidence type="ECO:0000313" key="2">
    <source>
        <dbReference type="EMBL" id="VDL62120.1"/>
    </source>
</evidence>
<dbReference type="EMBL" id="CABIJS010000466">
    <property type="protein sequence ID" value="VUZ52163.1"/>
    <property type="molecule type" value="Genomic_DNA"/>
</dbReference>
<reference evidence="2 4" key="2">
    <citation type="submission" date="2018-11" db="EMBL/GenBank/DDBJ databases">
        <authorList>
            <consortium name="Pathogen Informatics"/>
        </authorList>
    </citation>
    <scope>NUCLEOTIDE SEQUENCE [LARGE SCALE GENOMIC DNA]</scope>
</reference>
<dbReference type="WBParaSite" id="HDID_0000970701-mRNA-1">
    <property type="protein sequence ID" value="HDID_0000970701-mRNA-1"/>
    <property type="gene ID" value="HDID_0000970701"/>
</dbReference>
<proteinExistence type="predicted"/>
<protein>
    <submittedName>
        <fullName evidence="6">HELICc2 domain-containing protein</fullName>
    </submittedName>
</protein>
<evidence type="ECO:0000313" key="5">
    <source>
        <dbReference type="Proteomes" id="UP000321570"/>
    </source>
</evidence>
<organism evidence="6">
    <name type="scientific">Hymenolepis diminuta</name>
    <name type="common">Rat tapeworm</name>
    <dbReference type="NCBI Taxonomy" id="6216"/>
    <lineage>
        <taxon>Eukaryota</taxon>
        <taxon>Metazoa</taxon>
        <taxon>Spiralia</taxon>
        <taxon>Lophotrochozoa</taxon>
        <taxon>Platyhelminthes</taxon>
        <taxon>Cestoda</taxon>
        <taxon>Eucestoda</taxon>
        <taxon>Cyclophyllidea</taxon>
        <taxon>Hymenolepididae</taxon>
        <taxon>Hymenolepis</taxon>
    </lineage>
</organism>
<feature type="transmembrane region" description="Helical" evidence="1">
    <location>
        <begin position="104"/>
        <end position="126"/>
    </location>
</feature>
<dbReference type="Proteomes" id="UP000321570">
    <property type="component" value="Unassembled WGS sequence"/>
</dbReference>
<keyword evidence="1" id="KW-0812">Transmembrane</keyword>
<reference evidence="3 5" key="3">
    <citation type="submission" date="2019-07" db="EMBL/GenBank/DDBJ databases">
        <authorList>
            <person name="Jastrzebski P J."/>
            <person name="Paukszto L."/>
            <person name="Jastrzebski P J."/>
        </authorList>
    </citation>
    <scope>NUCLEOTIDE SEQUENCE [LARGE SCALE GENOMIC DNA]</scope>
    <source>
        <strain evidence="3 5">WMS-il1</strain>
    </source>
</reference>
<name>A0A0R3SVS6_HYMDI</name>